<proteinExistence type="predicted"/>
<evidence type="ECO:0000313" key="1">
    <source>
        <dbReference type="EMBL" id="WLJ25950.1"/>
    </source>
</evidence>
<name>A0AA49X4A3_9VIRU</name>
<accession>A0AA49X4A3</accession>
<protein>
    <submittedName>
        <fullName evidence="1">Transcription factor E</fullName>
    </submittedName>
</protein>
<dbReference type="EMBL" id="OQ890319">
    <property type="protein sequence ID" value="WLJ25950.1"/>
    <property type="molecule type" value="Genomic_DNA"/>
</dbReference>
<reference evidence="1" key="1">
    <citation type="submission" date="2023-04" db="EMBL/GenBank/DDBJ databases">
        <title>The human skin virome in hidradenitis suppurativa patients.</title>
        <authorList>
            <person name="Jansen D."/>
        </authorList>
    </citation>
    <scope>NUCLEOTIDE SEQUENCE</scope>
    <source>
        <strain evidence="1">VC3_JansenPhageH</strain>
    </source>
</reference>
<sequence length="186" mass="20919">MRKGAGKRGWRKMERRFASGCTTEIMEGGREAEVSYCDMCGKPYETDYGYEIHSARCNSTLSTRRGLCASCAGKIVPIIEKALDDAKEIEHEVRGEVVKDAKNKRLPIPTRLLRLEKKRGKMSKYMVRVILKSGAEFIVKCEKFTATRSSSGDLLGYEIIDAAENKPIYLNLDQVEAIVQLSSDEE</sequence>
<organism evidence="1">
    <name type="scientific">Firmicutes phage HS11</name>
    <dbReference type="NCBI Taxonomy" id="3056393"/>
    <lineage>
        <taxon>Viruses</taxon>
    </lineage>
</organism>